<reference evidence="4 5" key="1">
    <citation type="journal article" date="2012" name="J. Bacteriol.">
        <title>Twenty-one genome sequences from Pseudomonas species and 19 genome sequences from diverse bacteria isolated from the rhizosphere and endosphere of Populus deltoides.</title>
        <authorList>
            <person name="Brown S.D."/>
            <person name="Utturkar S.M."/>
            <person name="Klingeman D.M."/>
            <person name="Johnson C.M."/>
            <person name="Martin S.L."/>
            <person name="Land M.L."/>
            <person name="Lu T.Y."/>
            <person name="Schadt C.W."/>
            <person name="Doktycz M.J."/>
            <person name="Pelletier D.A."/>
        </authorList>
    </citation>
    <scope>NUCLEOTIDE SEQUENCE [LARGE SCALE GENOMIC DNA]</scope>
    <source>
        <strain evidence="4 5">CF314</strain>
    </source>
</reference>
<dbReference type="Proteomes" id="UP000007509">
    <property type="component" value="Unassembled WGS sequence"/>
</dbReference>
<dbReference type="EMBL" id="AKJY01000041">
    <property type="protein sequence ID" value="EJL71431.1"/>
    <property type="molecule type" value="Genomic_DNA"/>
</dbReference>
<comment type="similarity">
    <text evidence="1">Belongs to the PhzF family.</text>
</comment>
<evidence type="ECO:0000313" key="4">
    <source>
        <dbReference type="EMBL" id="EJL71431.1"/>
    </source>
</evidence>
<dbReference type="Gene3D" id="3.10.310.10">
    <property type="entry name" value="Diaminopimelate Epimerase, Chain A, domain 1"/>
    <property type="match status" value="2"/>
</dbReference>
<dbReference type="InterPro" id="IPR003719">
    <property type="entry name" value="Phenazine_PhzF-like"/>
</dbReference>
<dbReference type="PATRIC" id="fig|1144316.3.peg.2398"/>
<dbReference type="GO" id="GO:0005737">
    <property type="term" value="C:cytoplasm"/>
    <property type="evidence" value="ECO:0007669"/>
    <property type="project" value="TreeGrafter"/>
</dbReference>
<name>J3CHD0_9FLAO</name>
<dbReference type="PIRSF" id="PIRSF016184">
    <property type="entry name" value="PhzC_PhzF"/>
    <property type="match status" value="1"/>
</dbReference>
<evidence type="ECO:0000256" key="2">
    <source>
        <dbReference type="ARBA" id="ARBA00023235"/>
    </source>
</evidence>
<evidence type="ECO:0000256" key="3">
    <source>
        <dbReference type="PIRSR" id="PIRSR016184-1"/>
    </source>
</evidence>
<dbReference type="PANTHER" id="PTHR13774">
    <property type="entry name" value="PHENAZINE BIOSYNTHESIS PROTEIN"/>
    <property type="match status" value="1"/>
</dbReference>
<organism evidence="4 5">
    <name type="scientific">Chryseobacterium populi</name>
    <dbReference type="NCBI Taxonomy" id="1144316"/>
    <lineage>
        <taxon>Bacteria</taxon>
        <taxon>Pseudomonadati</taxon>
        <taxon>Bacteroidota</taxon>
        <taxon>Flavobacteriia</taxon>
        <taxon>Flavobacteriales</taxon>
        <taxon>Weeksellaceae</taxon>
        <taxon>Chryseobacterium group</taxon>
        <taxon>Chryseobacterium</taxon>
    </lineage>
</organism>
<dbReference type="AlphaFoldDB" id="J3CHD0"/>
<keyword evidence="2" id="KW-0413">Isomerase</keyword>
<accession>J3CHD0</accession>
<proteinExistence type="inferred from homology"/>
<dbReference type="PANTHER" id="PTHR13774:SF17">
    <property type="entry name" value="PHENAZINE BIOSYNTHESIS-LIKE DOMAIN-CONTAINING PROTEIN"/>
    <property type="match status" value="1"/>
</dbReference>
<dbReference type="Pfam" id="PF02567">
    <property type="entry name" value="PhzC-PhzF"/>
    <property type="match status" value="1"/>
</dbReference>
<gene>
    <name evidence="4" type="ORF">PMI13_02379</name>
</gene>
<evidence type="ECO:0000313" key="5">
    <source>
        <dbReference type="Proteomes" id="UP000007509"/>
    </source>
</evidence>
<protein>
    <submittedName>
        <fullName evidence="4">Phenazine biosynthesis protein PhzF family</fullName>
    </submittedName>
</protein>
<keyword evidence="5" id="KW-1185">Reference proteome</keyword>
<dbReference type="SUPFAM" id="SSF54506">
    <property type="entry name" value="Diaminopimelate epimerase-like"/>
    <property type="match status" value="1"/>
</dbReference>
<evidence type="ECO:0000256" key="1">
    <source>
        <dbReference type="ARBA" id="ARBA00008270"/>
    </source>
</evidence>
<sequence length="276" mass="31549">MVFPLINSTFSRKIVKLELYQIDTFTDELFRGNSACVVPLKSWLPDEILIKIARENAVAETAFFIDKGKEIQLRWFTPEIEMDLCGHATLATAHCLLSILNYPNKEMVFDTKSGKLTVTFRDNLYYLDFPSRMPEASSLPDIIAKSLNIQPREVFKSRDYLLVYDSEDDIKNIKIERPIFDLINLDPGGVIVTAKGINSDFVSRYFTPQATILEDPVTGSAHCSLIPFWAERLSKQNLSAIQLSERCGKLYCENQNERVIIGGKAKTYFMGYFWTE</sequence>
<comment type="caution">
    <text evidence="4">The sequence shown here is derived from an EMBL/GenBank/DDBJ whole genome shotgun (WGS) entry which is preliminary data.</text>
</comment>
<feature type="active site" evidence="3">
    <location>
        <position position="60"/>
    </location>
</feature>
<dbReference type="NCBIfam" id="TIGR00654">
    <property type="entry name" value="PhzF_family"/>
    <property type="match status" value="1"/>
</dbReference>
<dbReference type="GO" id="GO:0016853">
    <property type="term" value="F:isomerase activity"/>
    <property type="evidence" value="ECO:0007669"/>
    <property type="project" value="UniProtKB-KW"/>
</dbReference>